<dbReference type="EMBL" id="JXQQ01000005">
    <property type="protein sequence ID" value="KIQ36859.1"/>
    <property type="molecule type" value="Genomic_DNA"/>
</dbReference>
<dbReference type="OrthoDB" id="418728at2"/>
<accession>A0A0D0N192</accession>
<proteinExistence type="predicted"/>
<evidence type="ECO:0000313" key="1">
    <source>
        <dbReference type="EMBL" id="KIQ36859.1"/>
    </source>
</evidence>
<reference evidence="1 2" key="1">
    <citation type="submission" date="2014-12" db="EMBL/GenBank/DDBJ databases">
        <title>16Stimator: statistical estimation of ribosomal gene copy numbers from draft genome assemblies.</title>
        <authorList>
            <person name="Perisin M.A."/>
            <person name="Vetter M."/>
            <person name="Gilbert J.A."/>
            <person name="Bergelson J."/>
        </authorList>
    </citation>
    <scope>NUCLEOTIDE SEQUENCE [LARGE SCALE GENOMIC DNA]</scope>
    <source>
        <strain evidence="1 2">MEDvA23</strain>
    </source>
</reference>
<gene>
    <name evidence="1" type="ORF">RT97_01610</name>
</gene>
<protein>
    <recommendedName>
        <fullName evidence="3">MBL fold metallo-hydrolase</fullName>
    </recommendedName>
</protein>
<evidence type="ECO:0000313" key="2">
    <source>
        <dbReference type="Proteomes" id="UP000032067"/>
    </source>
</evidence>
<name>A0A0D0N192_VARPD</name>
<organism evidence="1 2">
    <name type="scientific">Variovorax paradoxus</name>
    <dbReference type="NCBI Taxonomy" id="34073"/>
    <lineage>
        <taxon>Bacteria</taxon>
        <taxon>Pseudomonadati</taxon>
        <taxon>Pseudomonadota</taxon>
        <taxon>Betaproteobacteria</taxon>
        <taxon>Burkholderiales</taxon>
        <taxon>Comamonadaceae</taxon>
        <taxon>Variovorax</taxon>
    </lineage>
</organism>
<comment type="caution">
    <text evidence="1">The sequence shown here is derived from an EMBL/GenBank/DDBJ whole genome shotgun (WGS) entry which is preliminary data.</text>
</comment>
<dbReference type="Gene3D" id="3.60.15.10">
    <property type="entry name" value="Ribonuclease Z/Hydroxyacylglutathione hydrolase-like"/>
    <property type="match status" value="1"/>
</dbReference>
<dbReference type="AlphaFoldDB" id="A0A0D0N192"/>
<dbReference type="SUPFAM" id="SSF56281">
    <property type="entry name" value="Metallo-hydrolase/oxidoreductase"/>
    <property type="match status" value="1"/>
</dbReference>
<dbReference type="RefSeq" id="WP_042577028.1">
    <property type="nucleotide sequence ID" value="NZ_JXQQ01000005.1"/>
</dbReference>
<dbReference type="InterPro" id="IPR036866">
    <property type="entry name" value="RibonucZ/Hydroxyglut_hydro"/>
</dbReference>
<dbReference type="PANTHER" id="PTHR30619:SF1">
    <property type="entry name" value="RECOMBINATION PROTEIN 2"/>
    <property type="match status" value="1"/>
</dbReference>
<dbReference type="Proteomes" id="UP000032067">
    <property type="component" value="Unassembled WGS sequence"/>
</dbReference>
<evidence type="ECO:0008006" key="3">
    <source>
        <dbReference type="Google" id="ProtNLM"/>
    </source>
</evidence>
<dbReference type="PANTHER" id="PTHR30619">
    <property type="entry name" value="DNA INTERNALIZATION/COMPETENCE PROTEIN COMEC/REC2"/>
    <property type="match status" value="1"/>
</dbReference>
<dbReference type="InterPro" id="IPR052159">
    <property type="entry name" value="Competence_DNA_uptake"/>
</dbReference>
<sequence length="506" mass="55828">MAHRFVSLRANGSPIHLFEEVAGQKKKFREVIWGDFLKVKKDLGDGWLEIDWAARSPEKRRTLYIPKADTAERRPLEIIFLDVGQGDGAVLISPETDGEERIVVIDAGEGGNMRAFLAARFQTYRGFDFAAAVMTHPDQDHYFGFKDVFADPGIGFGTVYHNGLVERPVKEAEWAKLGGKPVKADGSSVAYIGNLAEDHETVKAIFDGVASTAKFPQVMRAALENPKIDDIRMLSVQHATMEDDMAWMPDFAPSDARGYTIRVLAPVVEEGPDGLPALRQLGSYNETKNAHSVILRLQYGKFSVLFGGDLNAGAEKFLLQHYTGASKFPKMGTPAYDDMVAKARDTFRSDVMKSCHHGSEKVTDAFLDAVNPAAFVISSGDSEPHIHPRPDLLGRLGRFGRGGAPVILSTELQRSSREREDKGAVDKLLAAIDKLAAGKLAAGQIAQLKDDVKTLGRSNVEVYGAIYLKTDGDRLMTAFRIETGSALEKWFSFRYRFDNDVLVRED</sequence>